<dbReference type="FunFam" id="2.60.40.10:FF:000270">
    <property type="entry name" value="Cell surface protein"/>
    <property type="match status" value="3"/>
</dbReference>
<feature type="domain" description="PKD" evidence="8">
    <location>
        <begin position="635"/>
        <end position="715"/>
    </location>
</feature>
<dbReference type="InterPro" id="IPR022409">
    <property type="entry name" value="PKD/Chitinase_dom"/>
</dbReference>
<dbReference type="InterPro" id="IPR030400">
    <property type="entry name" value="Sedolisin_dom"/>
</dbReference>
<sequence length="715" mass="76579">MGAVEKDHVISTTWVLNPSLSQKDLDKTVADITKFCQQHNLIVEPDHPYHLKVKGNASGFNKALMVNMQHFEKENHKYHATTTPIKIPTTWKDKVHNILGLDTQKIAKPYFHLFKEKDITTTFYPTKLAQLYNFPTNLDGTNQKIGIIELGGGYNISDINTYFTQLGISTLPKITSVSVDGASNSPGDDADYEVVLDTEIIAAIVPGANIYVYFAPNSDRGFYDAINTSINQGCSIVSISWGAPETYWSTSSMSSYNSLFQSASTKNVTILAAAGDNGSSDGAVGNNVDFPSSSPYVLACGGTKLVVANDVSVITQETVWNNNSLSNATGGGISRVFAKPSYQNNVAYNLNGKRGVPDISGDADPNTGYKIYIRGRTVVIGGTSAVSPLWSGLLGRINQSIGHSVGYLQPTLYNNPSVCKDITQGNNGAFTASTGWDPCTGNGSPNGQALLNLLTSTNPPAAPVAAFTASPTSGSATLLVNFTDNSTNSPTSWSWNFGDNSTSNLRNPSHSYTNPGTYTVSLTATNTTGSNTITKNNYITATPQILVPVAAFSSNQTTGQKPLTVTFIDQSTNNPTSWKWTFGNGTTSTLQNPTYKYINSGNYTVSLRATNSAGSNTITKTNYIKVTSTSNHSPPIAAFIGVPVTGQRPLSVQFTDQSAGNVTSRTWNFGDSTISHASNPTHIYNRPGNYTVTLTATNSYGSNKNTKSNYIKVTN</sequence>
<dbReference type="InterPro" id="IPR015366">
    <property type="entry name" value="S53_propep"/>
</dbReference>
<dbReference type="CDD" id="cd00146">
    <property type="entry name" value="PKD"/>
    <property type="match status" value="3"/>
</dbReference>
<dbReference type="EMBL" id="KY684113">
    <property type="protein sequence ID" value="ARF12551.1"/>
    <property type="molecule type" value="Genomic_DNA"/>
</dbReference>
<dbReference type="Gene3D" id="3.40.50.200">
    <property type="entry name" value="Peptidase S8/S53 domain"/>
    <property type="match status" value="1"/>
</dbReference>
<evidence type="ECO:0000313" key="10">
    <source>
        <dbReference type="EMBL" id="ARF12551.1"/>
    </source>
</evidence>
<dbReference type="PROSITE" id="PS51695">
    <property type="entry name" value="SEDOLISIN"/>
    <property type="match status" value="1"/>
</dbReference>
<evidence type="ECO:0000256" key="2">
    <source>
        <dbReference type="ARBA" id="ARBA00022670"/>
    </source>
</evidence>
<keyword evidence="5" id="KW-0720">Serine protease</keyword>
<dbReference type="Pfam" id="PF09286">
    <property type="entry name" value="Pro-kuma_activ"/>
    <property type="match status" value="1"/>
</dbReference>
<evidence type="ECO:0000256" key="1">
    <source>
        <dbReference type="ARBA" id="ARBA00001913"/>
    </source>
</evidence>
<dbReference type="InterPro" id="IPR000601">
    <property type="entry name" value="PKD_dom"/>
</dbReference>
<reference evidence="10" key="1">
    <citation type="journal article" date="2017" name="Science">
        <title>Giant viruses with an expanded complement of translation system components.</title>
        <authorList>
            <person name="Schulz F."/>
            <person name="Yutin N."/>
            <person name="Ivanova N.N."/>
            <person name="Ortega D.R."/>
            <person name="Lee T.K."/>
            <person name="Vierheilig J."/>
            <person name="Daims H."/>
            <person name="Horn M."/>
            <person name="Wagner M."/>
            <person name="Jensen G.J."/>
            <person name="Kyrpides N.C."/>
            <person name="Koonin E.V."/>
            <person name="Woyke T."/>
        </authorList>
    </citation>
    <scope>NUCLEOTIDE SEQUENCE</scope>
    <source>
        <strain evidence="10">KNV1</strain>
    </source>
</reference>
<dbReference type="PANTHER" id="PTHR14218:SF15">
    <property type="entry name" value="TRIPEPTIDYL-PEPTIDASE 1"/>
    <property type="match status" value="1"/>
</dbReference>
<dbReference type="GO" id="GO:0004252">
    <property type="term" value="F:serine-type endopeptidase activity"/>
    <property type="evidence" value="ECO:0007669"/>
    <property type="project" value="InterPro"/>
</dbReference>
<dbReference type="InterPro" id="IPR036852">
    <property type="entry name" value="Peptidase_S8/S53_dom_sf"/>
</dbReference>
<protein>
    <submittedName>
        <fullName evidence="10">Subtilase family serine protease</fullName>
    </submittedName>
</protein>
<evidence type="ECO:0000259" key="9">
    <source>
        <dbReference type="PROSITE" id="PS51695"/>
    </source>
</evidence>
<dbReference type="GO" id="GO:0008240">
    <property type="term" value="F:tripeptidyl-peptidase activity"/>
    <property type="evidence" value="ECO:0007669"/>
    <property type="project" value="TreeGrafter"/>
</dbReference>
<dbReference type="SUPFAM" id="SSF52743">
    <property type="entry name" value="Subtilisin-like"/>
    <property type="match status" value="1"/>
</dbReference>
<gene>
    <name evidence="10" type="ORF">Klosneuvirus_6_113</name>
</gene>
<keyword evidence="6" id="KW-0106">Calcium</keyword>
<dbReference type="CDD" id="cd04056">
    <property type="entry name" value="Peptidases_S53"/>
    <property type="match status" value="1"/>
</dbReference>
<keyword evidence="7" id="KW-0865">Zymogen</keyword>
<evidence type="ECO:0000259" key="8">
    <source>
        <dbReference type="PROSITE" id="PS50093"/>
    </source>
</evidence>
<evidence type="ECO:0000256" key="7">
    <source>
        <dbReference type="ARBA" id="ARBA00023145"/>
    </source>
</evidence>
<dbReference type="GO" id="GO:0046872">
    <property type="term" value="F:metal ion binding"/>
    <property type="evidence" value="ECO:0007669"/>
    <property type="project" value="UniProtKB-KW"/>
</dbReference>
<dbReference type="Gene3D" id="2.60.40.10">
    <property type="entry name" value="Immunoglobulins"/>
    <property type="match status" value="3"/>
</dbReference>
<dbReference type="GO" id="GO:0006508">
    <property type="term" value="P:proteolysis"/>
    <property type="evidence" value="ECO:0007669"/>
    <property type="project" value="UniProtKB-KW"/>
</dbReference>
<dbReference type="SMART" id="SM00089">
    <property type="entry name" value="PKD"/>
    <property type="match status" value="3"/>
</dbReference>
<name>A0A1V0SLL0_9VIRU</name>
<dbReference type="SUPFAM" id="SSF54897">
    <property type="entry name" value="Protease propeptides/inhibitors"/>
    <property type="match status" value="1"/>
</dbReference>
<feature type="domain" description="PKD" evidence="8">
    <location>
        <begin position="548"/>
        <end position="631"/>
    </location>
</feature>
<dbReference type="Pfam" id="PF00082">
    <property type="entry name" value="Peptidase_S8"/>
    <property type="match status" value="1"/>
</dbReference>
<comment type="cofactor">
    <cofactor evidence="1">
        <name>Ca(2+)</name>
        <dbReference type="ChEBI" id="CHEBI:29108"/>
    </cofactor>
</comment>
<dbReference type="Pfam" id="PF18911">
    <property type="entry name" value="PKD_4"/>
    <property type="match status" value="3"/>
</dbReference>
<keyword evidence="3" id="KW-0479">Metal-binding</keyword>
<dbReference type="InterPro" id="IPR013783">
    <property type="entry name" value="Ig-like_fold"/>
</dbReference>
<proteinExistence type="predicted"/>
<evidence type="ECO:0000256" key="6">
    <source>
        <dbReference type="ARBA" id="ARBA00022837"/>
    </source>
</evidence>
<accession>A0A1V0SLL0</accession>
<dbReference type="InterPro" id="IPR035986">
    <property type="entry name" value="PKD_dom_sf"/>
</dbReference>
<dbReference type="PANTHER" id="PTHR14218">
    <property type="entry name" value="PROTEASE S8 TRIPEPTIDYL PEPTIDASE I CLN2"/>
    <property type="match status" value="1"/>
</dbReference>
<dbReference type="SUPFAM" id="SSF49299">
    <property type="entry name" value="PKD domain"/>
    <property type="match status" value="3"/>
</dbReference>
<evidence type="ECO:0000256" key="5">
    <source>
        <dbReference type="ARBA" id="ARBA00022825"/>
    </source>
</evidence>
<dbReference type="InterPro" id="IPR050819">
    <property type="entry name" value="Tripeptidyl-peptidase_I"/>
</dbReference>
<feature type="domain" description="Peptidase S53" evidence="9">
    <location>
        <begin position="122"/>
        <end position="457"/>
    </location>
</feature>
<evidence type="ECO:0000256" key="3">
    <source>
        <dbReference type="ARBA" id="ARBA00022723"/>
    </source>
</evidence>
<dbReference type="InterPro" id="IPR000209">
    <property type="entry name" value="Peptidase_S8/S53_dom"/>
</dbReference>
<evidence type="ECO:0000256" key="4">
    <source>
        <dbReference type="ARBA" id="ARBA00022801"/>
    </source>
</evidence>
<keyword evidence="2 10" id="KW-0645">Protease</keyword>
<organism evidence="10">
    <name type="scientific">Klosneuvirus KNV1</name>
    <dbReference type="NCBI Taxonomy" id="1977640"/>
    <lineage>
        <taxon>Viruses</taxon>
        <taxon>Varidnaviria</taxon>
        <taxon>Bamfordvirae</taxon>
        <taxon>Nucleocytoviricota</taxon>
        <taxon>Megaviricetes</taxon>
        <taxon>Imitervirales</taxon>
        <taxon>Mimiviridae</taxon>
        <taxon>Klosneuvirinae</taxon>
        <taxon>Klosneuvirus</taxon>
    </lineage>
</organism>
<dbReference type="PROSITE" id="PS50093">
    <property type="entry name" value="PKD"/>
    <property type="match status" value="3"/>
</dbReference>
<keyword evidence="4" id="KW-0378">Hydrolase</keyword>
<feature type="domain" description="PKD" evidence="8">
    <location>
        <begin position="463"/>
        <end position="542"/>
    </location>
</feature>